<dbReference type="Proteomes" id="UP000064893">
    <property type="component" value="Chromosome"/>
</dbReference>
<dbReference type="PROSITE" id="PS51447">
    <property type="entry name" value="FDX_ACB"/>
    <property type="match status" value="1"/>
</dbReference>
<keyword evidence="4 15" id="KW-0963">Cytoplasm</keyword>
<comment type="catalytic activity">
    <reaction evidence="14 15">
        <text>tRNA(Phe) + L-phenylalanine + ATP = L-phenylalanyl-tRNA(Phe) + AMP + diphosphate + H(+)</text>
        <dbReference type="Rhea" id="RHEA:19413"/>
        <dbReference type="Rhea" id="RHEA-COMP:9668"/>
        <dbReference type="Rhea" id="RHEA-COMP:9699"/>
        <dbReference type="ChEBI" id="CHEBI:15378"/>
        <dbReference type="ChEBI" id="CHEBI:30616"/>
        <dbReference type="ChEBI" id="CHEBI:33019"/>
        <dbReference type="ChEBI" id="CHEBI:58095"/>
        <dbReference type="ChEBI" id="CHEBI:78442"/>
        <dbReference type="ChEBI" id="CHEBI:78531"/>
        <dbReference type="ChEBI" id="CHEBI:456215"/>
        <dbReference type="EC" id="6.1.1.20"/>
    </reaction>
</comment>
<dbReference type="Gene3D" id="3.50.40.10">
    <property type="entry name" value="Phenylalanyl-trna Synthetase, Chain B, domain 3"/>
    <property type="match status" value="1"/>
</dbReference>
<evidence type="ECO:0000256" key="6">
    <source>
        <dbReference type="ARBA" id="ARBA00022598"/>
    </source>
</evidence>
<dbReference type="PROSITE" id="PS50886">
    <property type="entry name" value="TRBD"/>
    <property type="match status" value="1"/>
</dbReference>
<dbReference type="PANTHER" id="PTHR10947:SF0">
    <property type="entry name" value="PHENYLALANINE--TRNA LIGASE BETA SUBUNIT"/>
    <property type="match status" value="1"/>
</dbReference>
<feature type="binding site" evidence="15">
    <location>
        <position position="472"/>
    </location>
    <ligand>
        <name>Mg(2+)</name>
        <dbReference type="ChEBI" id="CHEBI:18420"/>
        <note>shared with alpha subunit</note>
    </ligand>
</feature>
<evidence type="ECO:0000313" key="20">
    <source>
        <dbReference type="EMBL" id="ALO15026.1"/>
    </source>
</evidence>
<dbReference type="Gene3D" id="2.40.50.140">
    <property type="entry name" value="Nucleic acid-binding proteins"/>
    <property type="match status" value="1"/>
</dbReference>
<dbReference type="NCBIfam" id="NF045760">
    <property type="entry name" value="YtpR"/>
    <property type="match status" value="1"/>
</dbReference>
<dbReference type="InterPro" id="IPR033714">
    <property type="entry name" value="tRNA_bind_bactPheRS"/>
</dbReference>
<dbReference type="InterPro" id="IPR005121">
    <property type="entry name" value="Fdx_antiC-bd"/>
</dbReference>
<dbReference type="SUPFAM" id="SSF54991">
    <property type="entry name" value="Anticodon-binding domain of PheRS"/>
    <property type="match status" value="1"/>
</dbReference>
<dbReference type="Gene3D" id="3.30.930.10">
    <property type="entry name" value="Bira Bifunctional Protein, Domain 2"/>
    <property type="match status" value="1"/>
</dbReference>
<evidence type="ECO:0000256" key="10">
    <source>
        <dbReference type="ARBA" id="ARBA00022842"/>
    </source>
</evidence>
<dbReference type="EMBL" id="CP013118">
    <property type="protein sequence ID" value="ALO15026.1"/>
    <property type="molecule type" value="Genomic_DNA"/>
</dbReference>
<dbReference type="PROSITE" id="PS51483">
    <property type="entry name" value="B5"/>
    <property type="match status" value="1"/>
</dbReference>
<proteinExistence type="inferred from homology"/>
<dbReference type="GO" id="GO:0000287">
    <property type="term" value="F:magnesium ion binding"/>
    <property type="evidence" value="ECO:0007669"/>
    <property type="project" value="UniProtKB-UniRule"/>
</dbReference>
<evidence type="ECO:0000256" key="12">
    <source>
        <dbReference type="ARBA" id="ARBA00022917"/>
    </source>
</evidence>
<dbReference type="InterPro" id="IPR045864">
    <property type="entry name" value="aa-tRNA-synth_II/BPL/LPL"/>
</dbReference>
<feature type="domain" description="TRNA-binding" evidence="17">
    <location>
        <begin position="42"/>
        <end position="154"/>
    </location>
</feature>
<dbReference type="RefSeq" id="WP_057954850.1">
    <property type="nucleotide sequence ID" value="NZ_CP013118.1"/>
</dbReference>
<dbReference type="CDD" id="cd02796">
    <property type="entry name" value="tRNA_bind_bactPheRS"/>
    <property type="match status" value="1"/>
</dbReference>
<dbReference type="SMART" id="SM00874">
    <property type="entry name" value="B5"/>
    <property type="match status" value="1"/>
</dbReference>
<dbReference type="PATRIC" id="fig|1307839.3.peg.1470"/>
<dbReference type="HAMAP" id="MF_00283">
    <property type="entry name" value="Phe_tRNA_synth_beta1"/>
    <property type="match status" value="1"/>
</dbReference>
<reference evidence="20 21" key="1">
    <citation type="submission" date="2015-11" db="EMBL/GenBank/DDBJ databases">
        <title>Description and complete genome sequence of a novel strain predominating in hypersaline microbial mats and representing a new family of the Bacteriodetes phylum.</title>
        <authorList>
            <person name="Spring S."/>
            <person name="Bunk B."/>
            <person name="Sproer C."/>
            <person name="Klenk H.-P."/>
        </authorList>
    </citation>
    <scope>NUCLEOTIDE SEQUENCE [LARGE SCALE GENOMIC DNA]</scope>
    <source>
        <strain evidence="20 21">L21-Spi-D4</strain>
    </source>
</reference>
<dbReference type="SMART" id="SM00873">
    <property type="entry name" value="B3_4"/>
    <property type="match status" value="1"/>
</dbReference>
<evidence type="ECO:0000256" key="14">
    <source>
        <dbReference type="ARBA" id="ARBA00049255"/>
    </source>
</evidence>
<comment type="cofactor">
    <cofactor evidence="15">
        <name>Mg(2+)</name>
        <dbReference type="ChEBI" id="CHEBI:18420"/>
    </cofactor>
    <text evidence="15">Binds 2 magnesium ions per tetramer.</text>
</comment>
<evidence type="ECO:0000256" key="8">
    <source>
        <dbReference type="ARBA" id="ARBA00022741"/>
    </source>
</evidence>
<sequence>MKISYKWLKDYIDFDLSPEEVSRILTDTGLEVEGLEEVESIKGGLKGVVIGKVLTCKPHENSDHLSVTTVDLGNGDTKQIVCGAPNVAEGQTVPVATVGTTLYNGDEEFKIKKSKIRGEESYGMICAEDEIGVGDSHDGIMVLPDDAKVGTPASKYFNVESDYVFEIGLTPNRIDGASHIGTARDLAAFLNLEKPTQYKKPAVDAFKSDRTDNPIKLTIEDTEGCYRYSATTVEGITVKESPEWLKNRLKAIGLSPINNVVDITNFVLHETGQPLHAFDADKIKGDHVIVKTLPEGTKFKTLDEEVRTLTSRDLMICNAEEGMTLAGIFGGIDSGVTDKTTRVFLESAWFNPVRVRKSARYHGLNTDSSFRFERGTDPNGTIYALKRAALLIKELAGGEITSDIIDEYPKKAQPFDVKFSLKRFQTLAGKQIDRELILKILKSLEIEVANEQGDTLDLKVPPYRVDVQREADVTEEILRIYGYNNIEIGDRVHASLSYQPKPDEEALRNRISDMLTASAFNEAMSNSITKAEYFEAFDTFNAEESVMLLNPLSNDLNAMRQTLLFSAMEAVEYNANRQNADLKLYEFGKVYSKRTTDSDNPLKAYAERTQLALVLTGNKQDDTWSVNQEPTSFYELKAHAENVMKRMGVDVDQIEQEFLSNDICREGLVYKYNNKEIARLMIVSKQVKNFFDLKADVYFAQLEWEYLVKLFGKVKTQFTEVSKFPAVRRDMALLLDKSVTFDQLKQSALKAEKKLIKQVGLFDVYEGENIEEGKKSYALSFIIQDETKTLKDKQIDKLMSKLKGTFEHKFGAQLR</sequence>
<keyword evidence="9 15" id="KW-0067">ATP-binding</keyword>
<keyword evidence="6 15" id="KW-0436">Ligase</keyword>
<dbReference type="GO" id="GO:0000049">
    <property type="term" value="F:tRNA binding"/>
    <property type="evidence" value="ECO:0007669"/>
    <property type="project" value="UniProtKB-UniRule"/>
</dbReference>
<dbReference type="GO" id="GO:0005524">
    <property type="term" value="F:ATP binding"/>
    <property type="evidence" value="ECO:0007669"/>
    <property type="project" value="UniProtKB-UniRule"/>
</dbReference>
<dbReference type="Pfam" id="PF03484">
    <property type="entry name" value="B5"/>
    <property type="match status" value="1"/>
</dbReference>
<evidence type="ECO:0000259" key="19">
    <source>
        <dbReference type="PROSITE" id="PS51483"/>
    </source>
</evidence>
<dbReference type="KEGG" id="blq:L21SP5_01376"/>
<feature type="binding site" evidence="15">
    <location>
        <position position="476"/>
    </location>
    <ligand>
        <name>Mg(2+)</name>
        <dbReference type="ChEBI" id="CHEBI:18420"/>
        <note>shared with alpha subunit</note>
    </ligand>
</feature>
<dbReference type="Gene3D" id="3.30.70.380">
    <property type="entry name" value="Ferrodoxin-fold anticodon-binding domain"/>
    <property type="match status" value="1"/>
</dbReference>
<dbReference type="GO" id="GO:0009328">
    <property type="term" value="C:phenylalanine-tRNA ligase complex"/>
    <property type="evidence" value="ECO:0007669"/>
    <property type="project" value="TreeGrafter"/>
</dbReference>
<comment type="subunit">
    <text evidence="3 15">Tetramer of two alpha and two beta subunits.</text>
</comment>
<dbReference type="SUPFAM" id="SSF50249">
    <property type="entry name" value="Nucleic acid-binding proteins"/>
    <property type="match status" value="1"/>
</dbReference>
<dbReference type="InterPro" id="IPR036690">
    <property type="entry name" value="Fdx_antiC-bd_sf"/>
</dbReference>
<dbReference type="InterPro" id="IPR020825">
    <property type="entry name" value="Phe-tRNA_synthase-like_B3/B4"/>
</dbReference>
<dbReference type="PANTHER" id="PTHR10947">
    <property type="entry name" value="PHENYLALANYL-TRNA SYNTHETASE BETA CHAIN AND LEUCINE-RICH REPEAT-CONTAINING PROTEIN 47"/>
    <property type="match status" value="1"/>
</dbReference>
<accession>A0A0S2HYI1</accession>
<feature type="domain" description="B5" evidence="19">
    <location>
        <begin position="412"/>
        <end position="488"/>
    </location>
</feature>
<evidence type="ECO:0000256" key="13">
    <source>
        <dbReference type="ARBA" id="ARBA00023146"/>
    </source>
</evidence>
<gene>
    <name evidence="15 20" type="primary">pheT</name>
    <name evidence="20" type="ORF">L21SP5_01376</name>
</gene>
<dbReference type="FunFam" id="2.40.50.140:FF:000045">
    <property type="entry name" value="Phenylalanine--tRNA ligase beta subunit"/>
    <property type="match status" value="1"/>
</dbReference>
<dbReference type="InterPro" id="IPR041616">
    <property type="entry name" value="PheRS_beta_core"/>
</dbReference>
<dbReference type="Pfam" id="PF17759">
    <property type="entry name" value="tRNA_synthFbeta"/>
    <property type="match status" value="1"/>
</dbReference>
<dbReference type="Pfam" id="PF03147">
    <property type="entry name" value="FDX-ACB"/>
    <property type="match status" value="1"/>
</dbReference>
<keyword evidence="5 16" id="KW-0820">tRNA-binding</keyword>
<dbReference type="OrthoDB" id="9805455at2"/>
<evidence type="ECO:0000256" key="2">
    <source>
        <dbReference type="ARBA" id="ARBA00008653"/>
    </source>
</evidence>
<feature type="binding site" evidence="15">
    <location>
        <position position="475"/>
    </location>
    <ligand>
        <name>Mg(2+)</name>
        <dbReference type="ChEBI" id="CHEBI:18420"/>
        <note>shared with alpha subunit</note>
    </ligand>
</feature>
<comment type="subcellular location">
    <subcellularLocation>
        <location evidence="1 15">Cytoplasm</location>
    </subcellularLocation>
</comment>
<dbReference type="SMART" id="SM00896">
    <property type="entry name" value="FDX-ACB"/>
    <property type="match status" value="1"/>
</dbReference>
<evidence type="ECO:0000256" key="16">
    <source>
        <dbReference type="PROSITE-ProRule" id="PRU00209"/>
    </source>
</evidence>
<evidence type="ECO:0000256" key="7">
    <source>
        <dbReference type="ARBA" id="ARBA00022723"/>
    </source>
</evidence>
<dbReference type="InterPro" id="IPR004532">
    <property type="entry name" value="Phe-tRNA-ligase_IIc_bsu_bact"/>
</dbReference>
<dbReference type="InterPro" id="IPR002547">
    <property type="entry name" value="tRNA-bd_dom"/>
</dbReference>
<dbReference type="GO" id="GO:0004826">
    <property type="term" value="F:phenylalanine-tRNA ligase activity"/>
    <property type="evidence" value="ECO:0007669"/>
    <property type="project" value="UniProtKB-UniRule"/>
</dbReference>
<dbReference type="STRING" id="1307839.L21SP5_01376"/>
<dbReference type="InterPro" id="IPR012340">
    <property type="entry name" value="NA-bd_OB-fold"/>
</dbReference>
<keyword evidence="10 15" id="KW-0460">Magnesium</keyword>
<keyword evidence="8 15" id="KW-0547">Nucleotide-binding</keyword>
<dbReference type="InterPro" id="IPR005147">
    <property type="entry name" value="tRNA_synthase_B5-dom"/>
</dbReference>
<dbReference type="InterPro" id="IPR045060">
    <property type="entry name" value="Phe-tRNA-ligase_IIc_bsu"/>
</dbReference>
<dbReference type="SUPFAM" id="SSF46955">
    <property type="entry name" value="Putative DNA-binding domain"/>
    <property type="match status" value="1"/>
</dbReference>
<name>A0A0S2HYI1_9BACT</name>
<dbReference type="FunFam" id="3.30.70.380:FF:000001">
    <property type="entry name" value="Phenylalanine--tRNA ligase beta subunit"/>
    <property type="match status" value="1"/>
</dbReference>
<evidence type="ECO:0000259" key="18">
    <source>
        <dbReference type="PROSITE" id="PS51447"/>
    </source>
</evidence>
<dbReference type="FunFam" id="3.50.40.10:FF:000001">
    <property type="entry name" value="Phenylalanine--tRNA ligase beta subunit"/>
    <property type="match status" value="1"/>
</dbReference>
<evidence type="ECO:0000256" key="9">
    <source>
        <dbReference type="ARBA" id="ARBA00022840"/>
    </source>
</evidence>
<evidence type="ECO:0000256" key="5">
    <source>
        <dbReference type="ARBA" id="ARBA00022555"/>
    </source>
</evidence>
<evidence type="ECO:0000313" key="21">
    <source>
        <dbReference type="Proteomes" id="UP000064893"/>
    </source>
</evidence>
<feature type="domain" description="FDX-ACB" evidence="18">
    <location>
        <begin position="722"/>
        <end position="815"/>
    </location>
</feature>
<evidence type="ECO:0000256" key="3">
    <source>
        <dbReference type="ARBA" id="ARBA00011209"/>
    </source>
</evidence>
<keyword evidence="11 16" id="KW-0694">RNA-binding</keyword>
<dbReference type="SUPFAM" id="SSF56037">
    <property type="entry name" value="PheT/TilS domain"/>
    <property type="match status" value="1"/>
</dbReference>
<dbReference type="NCBIfam" id="TIGR00472">
    <property type="entry name" value="pheT_bact"/>
    <property type="match status" value="1"/>
</dbReference>
<protein>
    <recommendedName>
        <fullName evidence="15">Phenylalanine--tRNA ligase beta subunit</fullName>
        <ecNumber evidence="15">6.1.1.20</ecNumber>
    </recommendedName>
    <alternativeName>
        <fullName evidence="15">Phenylalanyl-tRNA synthetase beta subunit</fullName>
        <shortName evidence="15">PheRS</shortName>
    </alternativeName>
</protein>
<dbReference type="InterPro" id="IPR005146">
    <property type="entry name" value="B3/B4_tRNA-bd"/>
</dbReference>
<dbReference type="SUPFAM" id="SSF55681">
    <property type="entry name" value="Class II aaRS and biotin synthetases"/>
    <property type="match status" value="1"/>
</dbReference>
<dbReference type="AlphaFoldDB" id="A0A0S2HYI1"/>
<dbReference type="GO" id="GO:0006432">
    <property type="term" value="P:phenylalanyl-tRNA aminoacylation"/>
    <property type="evidence" value="ECO:0007669"/>
    <property type="project" value="UniProtKB-UniRule"/>
</dbReference>
<organism evidence="20 21">
    <name type="scientific">Salinivirga cyanobacteriivorans</name>
    <dbReference type="NCBI Taxonomy" id="1307839"/>
    <lineage>
        <taxon>Bacteria</taxon>
        <taxon>Pseudomonadati</taxon>
        <taxon>Bacteroidota</taxon>
        <taxon>Bacteroidia</taxon>
        <taxon>Bacteroidales</taxon>
        <taxon>Salinivirgaceae</taxon>
        <taxon>Salinivirga</taxon>
    </lineage>
</organism>
<evidence type="ECO:0000259" key="17">
    <source>
        <dbReference type="PROSITE" id="PS50886"/>
    </source>
</evidence>
<comment type="similarity">
    <text evidence="2 15">Belongs to the phenylalanyl-tRNA synthetase beta subunit family. Type 1 subfamily.</text>
</comment>
<dbReference type="Pfam" id="PF01588">
    <property type="entry name" value="tRNA_bind"/>
    <property type="match status" value="1"/>
</dbReference>
<keyword evidence="13 15" id="KW-0030">Aminoacyl-tRNA synthetase</keyword>
<keyword evidence="7 15" id="KW-0479">Metal-binding</keyword>
<feature type="binding site" evidence="15">
    <location>
        <position position="466"/>
    </location>
    <ligand>
        <name>Mg(2+)</name>
        <dbReference type="ChEBI" id="CHEBI:18420"/>
        <note>shared with alpha subunit</note>
    </ligand>
</feature>
<evidence type="ECO:0000256" key="1">
    <source>
        <dbReference type="ARBA" id="ARBA00004496"/>
    </source>
</evidence>
<dbReference type="CDD" id="cd00769">
    <property type="entry name" value="PheRS_beta_core"/>
    <property type="match status" value="1"/>
</dbReference>
<dbReference type="InterPro" id="IPR009061">
    <property type="entry name" value="DNA-bd_dom_put_sf"/>
</dbReference>
<evidence type="ECO:0000256" key="4">
    <source>
        <dbReference type="ARBA" id="ARBA00022490"/>
    </source>
</evidence>
<dbReference type="EC" id="6.1.1.20" evidence="15"/>
<evidence type="ECO:0000256" key="15">
    <source>
        <dbReference type="HAMAP-Rule" id="MF_00283"/>
    </source>
</evidence>
<keyword evidence="12 15" id="KW-0648">Protein biosynthesis</keyword>
<dbReference type="Pfam" id="PF03483">
    <property type="entry name" value="B3_4"/>
    <property type="match status" value="1"/>
</dbReference>
<keyword evidence="21" id="KW-1185">Reference proteome</keyword>
<evidence type="ECO:0000256" key="11">
    <source>
        <dbReference type="ARBA" id="ARBA00022884"/>
    </source>
</evidence>
<dbReference type="Gene3D" id="3.30.56.10">
    <property type="match status" value="2"/>
</dbReference>